<reference evidence="1 2" key="1">
    <citation type="submission" date="2019-02" db="EMBL/GenBank/DDBJ databases">
        <title>Genomic Encyclopedia of Type Strains, Phase IV (KMG-IV): sequencing the most valuable type-strain genomes for metagenomic binning, comparative biology and taxonomic classification.</title>
        <authorList>
            <person name="Goeker M."/>
        </authorList>
    </citation>
    <scope>NUCLEOTIDE SEQUENCE [LARGE SCALE GENOMIC DNA]</scope>
    <source>
        <strain evidence="1 2">DSM 19570</strain>
    </source>
</reference>
<dbReference type="InterPro" id="IPR050509">
    <property type="entry name" value="CoA-transferase_III"/>
</dbReference>
<protein>
    <submittedName>
        <fullName evidence="1">Alpha-methylacyl-CoA racemase</fullName>
    </submittedName>
</protein>
<dbReference type="AlphaFoldDB" id="A0A4Q7V8X9"/>
<organism evidence="1 2">
    <name type="scientific">Rivibacter subsaxonicus</name>
    <dbReference type="NCBI Taxonomy" id="457575"/>
    <lineage>
        <taxon>Bacteria</taxon>
        <taxon>Pseudomonadati</taxon>
        <taxon>Pseudomonadota</taxon>
        <taxon>Betaproteobacteria</taxon>
        <taxon>Burkholderiales</taxon>
        <taxon>Rivibacter</taxon>
    </lineage>
</organism>
<dbReference type="Proteomes" id="UP000293671">
    <property type="component" value="Unassembled WGS sequence"/>
</dbReference>
<dbReference type="Gene3D" id="3.40.50.10540">
    <property type="entry name" value="Crotonobetainyl-coa:carnitine coa-transferase, domain 1"/>
    <property type="match status" value="1"/>
</dbReference>
<evidence type="ECO:0000313" key="2">
    <source>
        <dbReference type="Proteomes" id="UP000293671"/>
    </source>
</evidence>
<dbReference type="RefSeq" id="WP_130434824.1">
    <property type="nucleotide sequence ID" value="NZ_SHKP01000010.1"/>
</dbReference>
<keyword evidence="2" id="KW-1185">Reference proteome</keyword>
<dbReference type="PANTHER" id="PTHR48228:SF5">
    <property type="entry name" value="ALPHA-METHYLACYL-COA RACEMASE"/>
    <property type="match status" value="1"/>
</dbReference>
<gene>
    <name evidence="1" type="ORF">EV670_3647</name>
</gene>
<dbReference type="InterPro" id="IPR003673">
    <property type="entry name" value="CoA-Trfase_fam_III"/>
</dbReference>
<accession>A0A4Q7V8X9</accession>
<dbReference type="OrthoDB" id="5294844at2"/>
<sequence length="386" mass="40015">MAGPLAGLKVVEIVGIGPGPFCAMLLADLGAEVIRIDQKPGGRRAGLGATPPQFDVLARGRRSLALDLKQPAGRDAALALIARADALIEGFRPGVMERLGLGPEPCLAANPRLVYGRMTGWGQTGPLAARAGHDINYVALSGMLQAIGRADAPPPPPLNLVGDFGGGGLLLAFGIVCALLEAKASGRGQVVDAAMSEGSALLGTMMYGLKAAGIWRVRREANLLDGAAHFYGCYECADGKFLSVGAIEPGFYSQLLERLGCDAQATQQLAAAQLDARRWPELRALVAAQVRTRTRDEWCVVFDGSDACVAPVLDMDEAPRHPHNAARAAFVEIAGVTQPAPAPRFSRSAAAMPRPASAVGADSAEVLADWGFDAAVIEALAAAGAI</sequence>
<dbReference type="InterPro" id="IPR044855">
    <property type="entry name" value="CoA-Trfase_III_dom3_sf"/>
</dbReference>
<evidence type="ECO:0000313" key="1">
    <source>
        <dbReference type="EMBL" id="RZT91970.1"/>
    </source>
</evidence>
<comment type="caution">
    <text evidence="1">The sequence shown here is derived from an EMBL/GenBank/DDBJ whole genome shotgun (WGS) entry which is preliminary data.</text>
</comment>
<proteinExistence type="predicted"/>
<dbReference type="InterPro" id="IPR023606">
    <property type="entry name" value="CoA-Trfase_III_dom_1_sf"/>
</dbReference>
<dbReference type="PANTHER" id="PTHR48228">
    <property type="entry name" value="SUCCINYL-COA--D-CITRAMALATE COA-TRANSFERASE"/>
    <property type="match status" value="1"/>
</dbReference>
<dbReference type="GO" id="GO:0003824">
    <property type="term" value="F:catalytic activity"/>
    <property type="evidence" value="ECO:0007669"/>
    <property type="project" value="InterPro"/>
</dbReference>
<dbReference type="EMBL" id="SHKP01000010">
    <property type="protein sequence ID" value="RZT91970.1"/>
    <property type="molecule type" value="Genomic_DNA"/>
</dbReference>
<dbReference type="Pfam" id="PF02515">
    <property type="entry name" value="CoA_transf_3"/>
    <property type="match status" value="1"/>
</dbReference>
<name>A0A4Q7V8X9_9BURK</name>
<dbReference type="Gene3D" id="3.30.1540.10">
    <property type="entry name" value="formyl-coa transferase, domain 3"/>
    <property type="match status" value="1"/>
</dbReference>
<dbReference type="SUPFAM" id="SSF89796">
    <property type="entry name" value="CoA-transferase family III (CaiB/BaiF)"/>
    <property type="match status" value="1"/>
</dbReference>